<dbReference type="HAMAP" id="MF_00945_B">
    <property type="entry name" value="NusA_B"/>
    <property type="match status" value="1"/>
</dbReference>
<reference evidence="9 10" key="1">
    <citation type="submission" date="2018-04" db="EMBL/GenBank/DDBJ databases">
        <title>Complete genome sequence of Hydrogenophilus thermoluteolus TH-1.</title>
        <authorList>
            <person name="Arai H."/>
        </authorList>
    </citation>
    <scope>NUCLEOTIDE SEQUENCE [LARGE SCALE GENOMIC DNA]</scope>
    <source>
        <strain evidence="9 10">TH-1</strain>
    </source>
</reference>
<dbReference type="AlphaFoldDB" id="A0A2Z6DYK1"/>
<dbReference type="FunFam" id="3.30.300.20:FF:000002">
    <property type="entry name" value="Transcription termination/antitermination protein NusA"/>
    <property type="match status" value="1"/>
</dbReference>
<dbReference type="InterPro" id="IPR015946">
    <property type="entry name" value="KH_dom-like_a/b"/>
</dbReference>
<dbReference type="PROSITE" id="PS50084">
    <property type="entry name" value="KH_TYPE_1"/>
    <property type="match status" value="1"/>
</dbReference>
<dbReference type="Pfam" id="PF14520">
    <property type="entry name" value="HHH_5"/>
    <property type="match status" value="1"/>
</dbReference>
<keyword evidence="10" id="KW-1185">Reference proteome</keyword>
<evidence type="ECO:0000256" key="1">
    <source>
        <dbReference type="ARBA" id="ARBA00022472"/>
    </source>
</evidence>
<evidence type="ECO:0000259" key="8">
    <source>
        <dbReference type="PROSITE" id="PS50126"/>
    </source>
</evidence>
<dbReference type="SUPFAM" id="SSF47794">
    <property type="entry name" value="Rad51 N-terminal domain-like"/>
    <property type="match status" value="2"/>
</dbReference>
<evidence type="ECO:0000256" key="5">
    <source>
        <dbReference type="ARBA" id="ARBA00023015"/>
    </source>
</evidence>
<dbReference type="GO" id="GO:0003723">
    <property type="term" value="F:RNA binding"/>
    <property type="evidence" value="ECO:0007669"/>
    <property type="project" value="UniProtKB-UniRule"/>
</dbReference>
<dbReference type="InterPro" id="IPR058582">
    <property type="entry name" value="KH_NusA_2nd"/>
</dbReference>
<organism evidence="9 10">
    <name type="scientific">Hydrogenophilus thermoluteolus</name>
    <name type="common">Pseudomonas hydrogenothermophila</name>
    <dbReference type="NCBI Taxonomy" id="297"/>
    <lineage>
        <taxon>Bacteria</taxon>
        <taxon>Pseudomonadati</taxon>
        <taxon>Pseudomonadota</taxon>
        <taxon>Hydrogenophilia</taxon>
        <taxon>Hydrogenophilales</taxon>
        <taxon>Hydrogenophilaceae</taxon>
        <taxon>Hydrogenophilus</taxon>
    </lineage>
</organism>
<dbReference type="RefSeq" id="WP_119335330.1">
    <property type="nucleotide sequence ID" value="NZ_AP018558.1"/>
</dbReference>
<dbReference type="InterPro" id="IPR036555">
    <property type="entry name" value="NusA_N_sf"/>
</dbReference>
<dbReference type="SUPFAM" id="SSF69705">
    <property type="entry name" value="Transcription factor NusA, N-terminal domain"/>
    <property type="match status" value="1"/>
</dbReference>
<dbReference type="NCBIfam" id="TIGR01954">
    <property type="entry name" value="nusA_Cterm_rpt"/>
    <property type="match status" value="2"/>
</dbReference>
<gene>
    <name evidence="7 9" type="primary">nusA</name>
    <name evidence="9" type="ORF">HPTL_1342</name>
</gene>
<dbReference type="InterPro" id="IPR030842">
    <property type="entry name" value="TF_NusA_bacterial"/>
</dbReference>
<evidence type="ECO:0000256" key="6">
    <source>
        <dbReference type="ARBA" id="ARBA00023163"/>
    </source>
</evidence>
<dbReference type="GO" id="GO:0000166">
    <property type="term" value="F:nucleotide binding"/>
    <property type="evidence" value="ECO:0007669"/>
    <property type="project" value="InterPro"/>
</dbReference>
<keyword evidence="3 7" id="KW-0889">Transcription antitermination</keyword>
<dbReference type="GO" id="GO:0031564">
    <property type="term" value="P:transcription antitermination"/>
    <property type="evidence" value="ECO:0007669"/>
    <property type="project" value="UniProtKB-UniRule"/>
</dbReference>
<dbReference type="CDD" id="cd04455">
    <property type="entry name" value="S1_NusA"/>
    <property type="match status" value="1"/>
</dbReference>
<dbReference type="SUPFAM" id="SSF50249">
    <property type="entry name" value="Nucleic acid-binding proteins"/>
    <property type="match status" value="1"/>
</dbReference>
<dbReference type="Pfam" id="PF13184">
    <property type="entry name" value="KH_NusA_1st"/>
    <property type="match status" value="1"/>
</dbReference>
<dbReference type="Gene3D" id="1.10.150.20">
    <property type="entry name" value="5' to 3' exonuclease, C-terminal subdomain"/>
    <property type="match status" value="2"/>
</dbReference>
<keyword evidence="5 7" id="KW-0805">Transcription regulation</keyword>
<dbReference type="PANTHER" id="PTHR22648:SF0">
    <property type="entry name" value="TRANSCRIPTION TERMINATION_ANTITERMINATION PROTEIN NUSA"/>
    <property type="match status" value="1"/>
</dbReference>
<dbReference type="Pfam" id="PF00575">
    <property type="entry name" value="S1"/>
    <property type="match status" value="1"/>
</dbReference>
<keyword evidence="2 7" id="KW-0963">Cytoplasm</keyword>
<evidence type="ECO:0000256" key="7">
    <source>
        <dbReference type="HAMAP-Rule" id="MF_00945"/>
    </source>
</evidence>
<dbReference type="PROSITE" id="PS50126">
    <property type="entry name" value="S1"/>
    <property type="match status" value="1"/>
</dbReference>
<dbReference type="Gene3D" id="2.40.50.140">
    <property type="entry name" value="Nucleic acid-binding proteins"/>
    <property type="match status" value="1"/>
</dbReference>
<dbReference type="InterPro" id="IPR012340">
    <property type="entry name" value="NA-bd_OB-fold"/>
</dbReference>
<dbReference type="Pfam" id="PF26594">
    <property type="entry name" value="KH_NusA_2nd"/>
    <property type="match status" value="1"/>
</dbReference>
<dbReference type="FunFam" id="3.30.300.20:FF:000005">
    <property type="entry name" value="Transcription termination/antitermination protein NusA"/>
    <property type="match status" value="1"/>
</dbReference>
<comment type="similarity">
    <text evidence="7">Belongs to the NusA family.</text>
</comment>
<dbReference type="InterPro" id="IPR010214">
    <property type="entry name" value="Tscrpt_termin_fac_NusA_C_rpt"/>
</dbReference>
<comment type="subcellular location">
    <subcellularLocation>
        <location evidence="7">Cytoplasm</location>
    </subcellularLocation>
</comment>
<dbReference type="Gene3D" id="3.30.1480.10">
    <property type="entry name" value="NusA, N-terminal domain"/>
    <property type="match status" value="1"/>
</dbReference>
<dbReference type="InterPro" id="IPR009019">
    <property type="entry name" value="KH_sf_prok-type"/>
</dbReference>
<evidence type="ECO:0000256" key="4">
    <source>
        <dbReference type="ARBA" id="ARBA00022884"/>
    </source>
</evidence>
<comment type="subunit">
    <text evidence="7">Monomer. Binds directly to the core enzyme of the DNA-dependent RNA polymerase and to nascent RNA.</text>
</comment>
<dbReference type="InterPro" id="IPR010213">
    <property type="entry name" value="TF_NusA"/>
</dbReference>
<dbReference type="SMART" id="SM00316">
    <property type="entry name" value="S1"/>
    <property type="match status" value="1"/>
</dbReference>
<evidence type="ECO:0000313" key="10">
    <source>
        <dbReference type="Proteomes" id="UP000262004"/>
    </source>
</evidence>
<dbReference type="InterPro" id="IPR013735">
    <property type="entry name" value="TF_NusA_N"/>
</dbReference>
<proteinExistence type="inferred from homology"/>
<feature type="domain" description="S1 motif" evidence="8">
    <location>
        <begin position="137"/>
        <end position="201"/>
    </location>
</feature>
<dbReference type="Gene3D" id="3.30.300.20">
    <property type="match status" value="2"/>
</dbReference>
<dbReference type="InterPro" id="IPR025249">
    <property type="entry name" value="TF_NusA_KH_1st"/>
</dbReference>
<dbReference type="CDD" id="cd22529">
    <property type="entry name" value="KH-II_NusA_rpt2"/>
    <property type="match status" value="1"/>
</dbReference>
<dbReference type="Proteomes" id="UP000262004">
    <property type="component" value="Chromosome"/>
</dbReference>
<dbReference type="InterPro" id="IPR010995">
    <property type="entry name" value="DNA_repair_Rad51/TF_NusA_a-hlx"/>
</dbReference>
<dbReference type="Pfam" id="PF08529">
    <property type="entry name" value="NusA_N"/>
    <property type="match status" value="1"/>
</dbReference>
<dbReference type="PANTHER" id="PTHR22648">
    <property type="entry name" value="TRANSCRIPTION TERMINATION FACTOR NUSA"/>
    <property type="match status" value="1"/>
</dbReference>
<dbReference type="NCBIfam" id="TIGR01953">
    <property type="entry name" value="NusA"/>
    <property type="match status" value="1"/>
</dbReference>
<keyword evidence="6 7" id="KW-0804">Transcription</keyword>
<name>A0A2Z6DYK1_HYDTE</name>
<keyword evidence="1 7" id="KW-0806">Transcription termination</keyword>
<dbReference type="SUPFAM" id="SSF54814">
    <property type="entry name" value="Prokaryotic type KH domain (KH-domain type II)"/>
    <property type="match status" value="2"/>
</dbReference>
<dbReference type="FunFam" id="1.10.150.20:FF:000018">
    <property type="entry name" value="Transcription termination/antitermination protein NusA"/>
    <property type="match status" value="1"/>
</dbReference>
<evidence type="ECO:0000256" key="3">
    <source>
        <dbReference type="ARBA" id="ARBA00022814"/>
    </source>
</evidence>
<dbReference type="OrthoDB" id="5288169at2"/>
<comment type="function">
    <text evidence="7">Participates in both transcription termination and antitermination.</text>
</comment>
<dbReference type="KEGG" id="htl:HPTL_1342"/>
<accession>A0A2Z6DYK1</accession>
<dbReference type="GO" id="GO:0005829">
    <property type="term" value="C:cytosol"/>
    <property type="evidence" value="ECO:0007669"/>
    <property type="project" value="TreeGrafter"/>
</dbReference>
<evidence type="ECO:0000313" key="9">
    <source>
        <dbReference type="EMBL" id="BBD77606.1"/>
    </source>
</evidence>
<dbReference type="CDD" id="cd02134">
    <property type="entry name" value="KH-II_NusA_rpt1"/>
    <property type="match status" value="1"/>
</dbReference>
<protein>
    <recommendedName>
        <fullName evidence="7">Transcription termination/antitermination protein NusA</fullName>
    </recommendedName>
</protein>
<keyword evidence="4 7" id="KW-0694">RNA-binding</keyword>
<dbReference type="GO" id="GO:0006353">
    <property type="term" value="P:DNA-templated transcription termination"/>
    <property type="evidence" value="ECO:0007669"/>
    <property type="project" value="UniProtKB-UniRule"/>
</dbReference>
<dbReference type="InterPro" id="IPR003029">
    <property type="entry name" value="S1_domain"/>
</dbReference>
<sequence>MSRELLLLVDALAHEKNVSKDVVFSALEAALASATKKHLHEDADVRVEIDREHGTYRAWRRWLVLPDAEVKNDEREMGLIDARELKPDIKPGDYYEEEIPVVELGRIGAQTAKQIILQKIRDAEREQMLKEFLERDDRLVTGVIKRMERGNAFVEIGRLEALLPREEMIPREVLRVGDRVRAVVKRIDRQGRGPQIILSRSSPEFVVALFELEVPEIEEGIIEIKGCARDPGLRSKIAVHSHDPRLDPVGACVGMKGTRVMAVRQEIAMEHIDIIVWSPDPAQFVIAALQPAEVVSIVVDEEKHAMDVVVDDANLAIAIGRGGQNVKLASELTGWTINLMSESESLERKEAERQALRQFFMEKLDVDDDLADLLIDEGFTTLEEVAYVPIAEMLEIEGLDEEIVQALRERARNALLTDAIAEEEAIEKLEPELLALEGMDRQIAVKLAKSGIVTRDDLGELATDELVEITGIDADRAASLISQARAHWFE</sequence>
<dbReference type="EMBL" id="AP018558">
    <property type="protein sequence ID" value="BBD77606.1"/>
    <property type="molecule type" value="Genomic_DNA"/>
</dbReference>
<evidence type="ECO:0000256" key="2">
    <source>
        <dbReference type="ARBA" id="ARBA00022490"/>
    </source>
</evidence>
<dbReference type="GO" id="GO:0003700">
    <property type="term" value="F:DNA-binding transcription factor activity"/>
    <property type="evidence" value="ECO:0007669"/>
    <property type="project" value="InterPro"/>
</dbReference>